<evidence type="ECO:0000256" key="15">
    <source>
        <dbReference type="PIRSR" id="PIRSR006468-1"/>
    </source>
</evidence>
<evidence type="ECO:0000256" key="13">
    <source>
        <dbReference type="ARBA" id="ARBA00048798"/>
    </source>
</evidence>
<keyword evidence="20" id="KW-1185">Reference proteome</keyword>
<dbReference type="SUPFAM" id="SSF56752">
    <property type="entry name" value="D-aminoacid aminotransferase-like PLP-dependent enzymes"/>
    <property type="match status" value="1"/>
</dbReference>
<dbReference type="GO" id="GO:0009098">
    <property type="term" value="P:L-leucine biosynthetic process"/>
    <property type="evidence" value="ECO:0007669"/>
    <property type="project" value="UniProtKB-UniPathway"/>
</dbReference>
<name>A0A6M0CST5_9FLAO</name>
<evidence type="ECO:0000256" key="6">
    <source>
        <dbReference type="ARBA" id="ARBA00009320"/>
    </source>
</evidence>
<dbReference type="GO" id="GO:0009097">
    <property type="term" value="P:isoleucine biosynthetic process"/>
    <property type="evidence" value="ECO:0007669"/>
    <property type="project" value="UniProtKB-UniPathway"/>
</dbReference>
<keyword evidence="9 18" id="KW-0808">Transferase</keyword>
<keyword evidence="8 18" id="KW-0028">Amino-acid biosynthesis</keyword>
<evidence type="ECO:0000256" key="18">
    <source>
        <dbReference type="RuleBase" id="RU004517"/>
    </source>
</evidence>
<dbReference type="GO" id="GO:0004084">
    <property type="term" value="F:branched-chain-amino-acid transaminase activity"/>
    <property type="evidence" value="ECO:0007669"/>
    <property type="project" value="UniProtKB-EC"/>
</dbReference>
<evidence type="ECO:0000256" key="7">
    <source>
        <dbReference type="ARBA" id="ARBA00022576"/>
    </source>
</evidence>
<evidence type="ECO:0000256" key="5">
    <source>
        <dbReference type="ARBA" id="ARBA00005072"/>
    </source>
</evidence>
<evidence type="ECO:0000256" key="9">
    <source>
        <dbReference type="ARBA" id="ARBA00022679"/>
    </source>
</evidence>
<dbReference type="Pfam" id="PF01063">
    <property type="entry name" value="Aminotran_4"/>
    <property type="match status" value="1"/>
</dbReference>
<evidence type="ECO:0000256" key="1">
    <source>
        <dbReference type="ARBA" id="ARBA00001933"/>
    </source>
</evidence>
<evidence type="ECO:0000256" key="10">
    <source>
        <dbReference type="ARBA" id="ARBA00022898"/>
    </source>
</evidence>
<reference evidence="19 20" key="1">
    <citation type="submission" date="2020-01" db="EMBL/GenBank/DDBJ databases">
        <title>Spongiivirga citrea KCTC 32990T.</title>
        <authorList>
            <person name="Wang G."/>
        </authorList>
    </citation>
    <scope>NUCLEOTIDE SEQUENCE [LARGE SCALE GENOMIC DNA]</scope>
    <source>
        <strain evidence="19 20">KCTC 32990</strain>
    </source>
</reference>
<comment type="cofactor">
    <cofactor evidence="1 17">
        <name>pyridoxal 5'-phosphate</name>
        <dbReference type="ChEBI" id="CHEBI:597326"/>
    </cofactor>
</comment>
<dbReference type="PROSITE" id="PS00770">
    <property type="entry name" value="AA_TRANSFER_CLASS_4"/>
    <property type="match status" value="1"/>
</dbReference>
<dbReference type="UniPathway" id="UPA00048">
    <property type="reaction ID" value="UER00073"/>
</dbReference>
<dbReference type="GO" id="GO:0009099">
    <property type="term" value="P:L-valine biosynthetic process"/>
    <property type="evidence" value="ECO:0007669"/>
    <property type="project" value="UniProtKB-UniPathway"/>
</dbReference>
<dbReference type="InterPro" id="IPR036038">
    <property type="entry name" value="Aminotransferase-like"/>
</dbReference>
<dbReference type="UniPathway" id="UPA00049">
    <property type="reaction ID" value="UER00062"/>
</dbReference>
<dbReference type="PIRSF" id="PIRSF006468">
    <property type="entry name" value="BCAT1"/>
    <property type="match status" value="1"/>
</dbReference>
<dbReference type="NCBIfam" id="NF009897">
    <property type="entry name" value="PRK13357.1"/>
    <property type="match status" value="1"/>
</dbReference>
<keyword evidence="11 18" id="KW-0100">Branched-chain amino acid biosynthesis</keyword>
<comment type="similarity">
    <text evidence="6 16">Belongs to the class-IV pyridoxal-phosphate-dependent aminotransferase family.</text>
</comment>
<comment type="catalytic activity">
    <reaction evidence="13 18">
        <text>L-isoleucine + 2-oxoglutarate = (S)-3-methyl-2-oxopentanoate + L-glutamate</text>
        <dbReference type="Rhea" id="RHEA:24801"/>
        <dbReference type="ChEBI" id="CHEBI:16810"/>
        <dbReference type="ChEBI" id="CHEBI:29985"/>
        <dbReference type="ChEBI" id="CHEBI:35146"/>
        <dbReference type="ChEBI" id="CHEBI:58045"/>
        <dbReference type="EC" id="2.6.1.42"/>
    </reaction>
</comment>
<evidence type="ECO:0000256" key="2">
    <source>
        <dbReference type="ARBA" id="ARBA00003109"/>
    </source>
</evidence>
<comment type="pathway">
    <text evidence="5">Amino-acid biosynthesis; L-leucine biosynthesis; L-leucine from 3-methyl-2-oxobutanoate: step 4/4.</text>
</comment>
<gene>
    <name evidence="19" type="ORF">GWK10_15210</name>
</gene>
<evidence type="ECO:0000313" key="19">
    <source>
        <dbReference type="EMBL" id="NER18567.1"/>
    </source>
</evidence>
<dbReference type="Gene3D" id="3.30.470.10">
    <property type="match status" value="1"/>
</dbReference>
<dbReference type="PANTHER" id="PTHR11825:SF44">
    <property type="entry name" value="BRANCHED-CHAIN-AMINO-ACID AMINOTRANSFERASE"/>
    <property type="match status" value="1"/>
</dbReference>
<dbReference type="PANTHER" id="PTHR11825">
    <property type="entry name" value="SUBGROUP IIII AMINOTRANSFERASE"/>
    <property type="match status" value="1"/>
</dbReference>
<evidence type="ECO:0000256" key="17">
    <source>
        <dbReference type="RuleBase" id="RU004516"/>
    </source>
</evidence>
<proteinExistence type="inferred from homology"/>
<dbReference type="InterPro" id="IPR043132">
    <property type="entry name" value="BCAT-like_C"/>
</dbReference>
<dbReference type="InterPro" id="IPR005786">
    <property type="entry name" value="B_amino_transII"/>
</dbReference>
<dbReference type="EMBL" id="JAABOQ010000006">
    <property type="protein sequence ID" value="NER18567.1"/>
    <property type="molecule type" value="Genomic_DNA"/>
</dbReference>
<comment type="catalytic activity">
    <reaction evidence="14 18">
        <text>L-leucine + 2-oxoglutarate = 4-methyl-2-oxopentanoate + L-glutamate</text>
        <dbReference type="Rhea" id="RHEA:18321"/>
        <dbReference type="ChEBI" id="CHEBI:16810"/>
        <dbReference type="ChEBI" id="CHEBI:17865"/>
        <dbReference type="ChEBI" id="CHEBI:29985"/>
        <dbReference type="ChEBI" id="CHEBI:57427"/>
        <dbReference type="EC" id="2.6.1.42"/>
    </reaction>
</comment>
<comment type="pathway">
    <text evidence="4">Amino-acid biosynthesis; L-valine biosynthesis; L-valine from pyruvate: step 4/4.</text>
</comment>
<evidence type="ECO:0000256" key="14">
    <source>
        <dbReference type="ARBA" id="ARBA00049229"/>
    </source>
</evidence>
<evidence type="ECO:0000256" key="4">
    <source>
        <dbReference type="ARBA" id="ARBA00004931"/>
    </source>
</evidence>
<evidence type="ECO:0000256" key="3">
    <source>
        <dbReference type="ARBA" id="ARBA00004824"/>
    </source>
</evidence>
<dbReference type="Proteomes" id="UP000474296">
    <property type="component" value="Unassembled WGS sequence"/>
</dbReference>
<keyword evidence="10 17" id="KW-0663">Pyridoxal phosphate</keyword>
<dbReference type="NCBIfam" id="TIGR01123">
    <property type="entry name" value="ilvE_II"/>
    <property type="match status" value="1"/>
</dbReference>
<dbReference type="UniPathway" id="UPA00047">
    <property type="reaction ID" value="UER00058"/>
</dbReference>
<evidence type="ECO:0000256" key="11">
    <source>
        <dbReference type="ARBA" id="ARBA00023304"/>
    </source>
</evidence>
<evidence type="ECO:0000313" key="20">
    <source>
        <dbReference type="Proteomes" id="UP000474296"/>
    </source>
</evidence>
<dbReference type="EC" id="2.6.1.42" evidence="18"/>
<dbReference type="Gene3D" id="3.20.10.10">
    <property type="entry name" value="D-amino Acid Aminotransferase, subunit A, domain 2"/>
    <property type="match status" value="1"/>
</dbReference>
<dbReference type="AlphaFoldDB" id="A0A6M0CST5"/>
<dbReference type="RefSeq" id="WP_164033249.1">
    <property type="nucleotide sequence ID" value="NZ_JAABOQ010000006.1"/>
</dbReference>
<comment type="function">
    <text evidence="2">Acts on leucine, isoleucine and valine.</text>
</comment>
<comment type="pathway">
    <text evidence="3">Amino-acid biosynthesis; L-isoleucine biosynthesis; L-isoleucine from 2-oxobutanoate: step 4/4.</text>
</comment>
<dbReference type="CDD" id="cd01557">
    <property type="entry name" value="BCAT_beta_family"/>
    <property type="match status" value="1"/>
</dbReference>
<evidence type="ECO:0000256" key="8">
    <source>
        <dbReference type="ARBA" id="ARBA00022605"/>
    </source>
</evidence>
<evidence type="ECO:0000256" key="16">
    <source>
        <dbReference type="RuleBase" id="RU004106"/>
    </source>
</evidence>
<dbReference type="InterPro" id="IPR033939">
    <property type="entry name" value="BCAT_family"/>
</dbReference>
<organism evidence="19 20">
    <name type="scientific">Spongiivirga citrea</name>
    <dbReference type="NCBI Taxonomy" id="1481457"/>
    <lineage>
        <taxon>Bacteria</taxon>
        <taxon>Pseudomonadati</taxon>
        <taxon>Bacteroidota</taxon>
        <taxon>Flavobacteriia</taxon>
        <taxon>Flavobacteriales</taxon>
        <taxon>Flavobacteriaceae</taxon>
        <taxon>Spongiivirga</taxon>
    </lineage>
</organism>
<comment type="catalytic activity">
    <reaction evidence="12 18">
        <text>L-valine + 2-oxoglutarate = 3-methyl-2-oxobutanoate + L-glutamate</text>
        <dbReference type="Rhea" id="RHEA:24813"/>
        <dbReference type="ChEBI" id="CHEBI:11851"/>
        <dbReference type="ChEBI" id="CHEBI:16810"/>
        <dbReference type="ChEBI" id="CHEBI:29985"/>
        <dbReference type="ChEBI" id="CHEBI:57762"/>
        <dbReference type="EC" id="2.6.1.42"/>
    </reaction>
</comment>
<protein>
    <recommendedName>
        <fullName evidence="18">Branched-chain-amino-acid aminotransferase</fullName>
        <ecNumber evidence="18">2.6.1.42</ecNumber>
    </recommendedName>
</protein>
<keyword evidence="7 18" id="KW-0032">Aminotransferase</keyword>
<sequence>MKSTAISALHVETVKQSRIDQVDFDNLDFGKVFTDHMFVCEYKNGSWQTPTIKPYQSISLDPSASVFHYGQAVFEGMKAYKDAEGQILMFRPEDNLDRINKSAKRMAIPEFPKEYFFEGLEALLKLDTDWIKSGAGNSLYIRPFVIATEAGVRASAAQEYMFFIICSPAQSYYGGEVRVKIEEHFSRAASGGVGYAKAAGNYGGQFYPTQLAAKEGFQQIIWTDAKNHEYVEEAGTMNLFFRINDTLVTGPTSDTILDGITRKSLIELARHNNITIEERPVKVTELVEAAKNGSLKEMFGAGTAAVINPIKGFGFRDERFELEDVPNSYASLFKKQLTDIQYNLDADPFEWRYLVK</sequence>
<accession>A0A6M0CST5</accession>
<comment type="caution">
    <text evidence="19">The sequence shown here is derived from an EMBL/GenBank/DDBJ whole genome shotgun (WGS) entry which is preliminary data.</text>
</comment>
<evidence type="ECO:0000256" key="12">
    <source>
        <dbReference type="ARBA" id="ARBA00048212"/>
    </source>
</evidence>
<feature type="modified residue" description="N6-(pyridoxal phosphate)lysine" evidence="15">
    <location>
        <position position="197"/>
    </location>
</feature>
<dbReference type="InterPro" id="IPR018300">
    <property type="entry name" value="Aminotrans_IV_CS"/>
</dbReference>
<dbReference type="InterPro" id="IPR043131">
    <property type="entry name" value="BCAT-like_N"/>
</dbReference>
<dbReference type="InterPro" id="IPR001544">
    <property type="entry name" value="Aminotrans_IV"/>
</dbReference>